<dbReference type="AlphaFoldDB" id="A0A1Q9CCB7"/>
<evidence type="ECO:0008006" key="5">
    <source>
        <dbReference type="Google" id="ProtNLM"/>
    </source>
</evidence>
<accession>A0A1Q9CCB7</accession>
<evidence type="ECO:0000313" key="4">
    <source>
        <dbReference type="Proteomes" id="UP000186817"/>
    </source>
</evidence>
<keyword evidence="4" id="KW-1185">Reference proteome</keyword>
<feature type="transmembrane region" description="Helical" evidence="2">
    <location>
        <begin position="522"/>
        <end position="543"/>
    </location>
</feature>
<feature type="transmembrane region" description="Helical" evidence="2">
    <location>
        <begin position="448"/>
        <end position="474"/>
    </location>
</feature>
<protein>
    <recommendedName>
        <fullName evidence="5">Transmembrane protein</fullName>
    </recommendedName>
</protein>
<evidence type="ECO:0000313" key="3">
    <source>
        <dbReference type="EMBL" id="OLP80571.1"/>
    </source>
</evidence>
<evidence type="ECO:0000256" key="1">
    <source>
        <dbReference type="SAM" id="MobiDB-lite"/>
    </source>
</evidence>
<gene>
    <name evidence="3" type="ORF">AK812_SmicGene38995</name>
</gene>
<dbReference type="Proteomes" id="UP000186817">
    <property type="component" value="Unassembled WGS sequence"/>
</dbReference>
<name>A0A1Q9CCB7_SYMMI</name>
<feature type="transmembrane region" description="Helical" evidence="2">
    <location>
        <begin position="329"/>
        <end position="350"/>
    </location>
</feature>
<feature type="transmembrane region" description="Helical" evidence="2">
    <location>
        <begin position="168"/>
        <end position="190"/>
    </location>
</feature>
<keyword evidence="2" id="KW-0812">Transmembrane</keyword>
<keyword evidence="2" id="KW-0472">Membrane</keyword>
<dbReference type="OrthoDB" id="438784at2759"/>
<comment type="caution">
    <text evidence="3">The sequence shown here is derived from an EMBL/GenBank/DDBJ whole genome shotgun (WGS) entry which is preliminary data.</text>
</comment>
<feature type="transmembrane region" description="Helical" evidence="2">
    <location>
        <begin position="210"/>
        <end position="232"/>
    </location>
</feature>
<dbReference type="EMBL" id="LSRX01001367">
    <property type="protein sequence ID" value="OLP80571.1"/>
    <property type="molecule type" value="Genomic_DNA"/>
</dbReference>
<feature type="transmembrane region" description="Helical" evidence="2">
    <location>
        <begin position="549"/>
        <end position="567"/>
    </location>
</feature>
<organism evidence="3 4">
    <name type="scientific">Symbiodinium microadriaticum</name>
    <name type="common">Dinoflagellate</name>
    <name type="synonym">Zooxanthella microadriatica</name>
    <dbReference type="NCBI Taxonomy" id="2951"/>
    <lineage>
        <taxon>Eukaryota</taxon>
        <taxon>Sar</taxon>
        <taxon>Alveolata</taxon>
        <taxon>Dinophyceae</taxon>
        <taxon>Suessiales</taxon>
        <taxon>Symbiodiniaceae</taxon>
        <taxon>Symbiodinium</taxon>
    </lineage>
</organism>
<keyword evidence="2" id="KW-1133">Transmembrane helix</keyword>
<evidence type="ECO:0000256" key="2">
    <source>
        <dbReference type="SAM" id="Phobius"/>
    </source>
</evidence>
<feature type="region of interest" description="Disordered" evidence="1">
    <location>
        <begin position="38"/>
        <end position="57"/>
    </location>
</feature>
<sequence length="575" mass="62716">MGQQAASCCEELRGAATKQSVPGSAGKVAVHAAVEDGVPMESFDVDDNTPEKADRPAVPPPAGLAGAAVVSTPSSVSGSLKRVQSRHSRLATGSQLEVDEDIVRAVSLATTLRSFGSAWRVNPQHLSPTELSRLWDASQPADSIDIFVSHTWSTPGHQKYVSLLLSSYWRYALGGWIIAAISVGLLYTGSLLPLPFKALSGLAPGNGVDAAPWIHVFSPFIALLSLVCAPYISSNCSSTTSCFLDVVLCTIFRSVSTNQMHSNKSEAVCSRRGIYGIGGFLAVSRELRVLWSPPYMSRLWCVFEIAAFRKANPLGKLVFQPLFIERDVLANWLGTYLLVSTLILFIAIGAGRSSTAPRIIFLGICCFGLLPAVHYVRKGYSEQEQISQSLSQFDVSALQCFSDFDKRFIHSAVMQWYGSLEEFNMFVRGPLKDEILQTMLVSRVPLHYIILSITPVTGIQLDLLAALLAAGLPFEAWGKWLFGQLLALNMLVVCETKCFFWLSKRFAKPLFSHPALDFGQTLLVVLLFACCLLPPFFVVFIAYNTSLMGAIFTSLAAVAILGITFSTKPCCPRRF</sequence>
<reference evidence="3 4" key="1">
    <citation type="submission" date="2016-02" db="EMBL/GenBank/DDBJ databases">
        <title>Genome analysis of coral dinoflagellate symbionts highlights evolutionary adaptations to a symbiotic lifestyle.</title>
        <authorList>
            <person name="Aranda M."/>
            <person name="Li Y."/>
            <person name="Liew Y.J."/>
            <person name="Baumgarten S."/>
            <person name="Simakov O."/>
            <person name="Wilson M."/>
            <person name="Piel J."/>
            <person name="Ashoor H."/>
            <person name="Bougouffa S."/>
            <person name="Bajic V.B."/>
            <person name="Ryu T."/>
            <person name="Ravasi T."/>
            <person name="Bayer T."/>
            <person name="Micklem G."/>
            <person name="Kim H."/>
            <person name="Bhak J."/>
            <person name="Lajeunesse T.C."/>
            <person name="Voolstra C.R."/>
        </authorList>
    </citation>
    <scope>NUCLEOTIDE SEQUENCE [LARGE SCALE GENOMIC DNA]</scope>
    <source>
        <strain evidence="3 4">CCMP2467</strain>
    </source>
</reference>
<proteinExistence type="predicted"/>
<feature type="transmembrane region" description="Helical" evidence="2">
    <location>
        <begin position="356"/>
        <end position="376"/>
    </location>
</feature>
<feature type="transmembrane region" description="Helical" evidence="2">
    <location>
        <begin position="480"/>
        <end position="502"/>
    </location>
</feature>